<dbReference type="STRING" id="1147123.SAMN05443428_11220"/>
<dbReference type="PANTHER" id="PTHR43977">
    <property type="entry name" value="STRUCTURAL MAINTENANCE OF CHROMOSOMES PROTEIN 3"/>
    <property type="match status" value="1"/>
</dbReference>
<comment type="subunit">
    <text evidence="7">Homodimer.</text>
</comment>
<organism evidence="9 10">
    <name type="scientific">Caloramator quimbayensis</name>
    <dbReference type="NCBI Taxonomy" id="1147123"/>
    <lineage>
        <taxon>Bacteria</taxon>
        <taxon>Bacillati</taxon>
        <taxon>Bacillota</taxon>
        <taxon>Clostridia</taxon>
        <taxon>Eubacteriales</taxon>
        <taxon>Clostridiaceae</taxon>
        <taxon>Caloramator</taxon>
    </lineage>
</organism>
<dbReference type="Pfam" id="PF02463">
    <property type="entry name" value="SMC_N"/>
    <property type="match status" value="1"/>
</dbReference>
<comment type="subcellular location">
    <subcellularLocation>
        <location evidence="1 7">Cytoplasm</location>
    </subcellularLocation>
</comment>
<dbReference type="GO" id="GO:0030261">
    <property type="term" value="P:chromosome condensation"/>
    <property type="evidence" value="ECO:0007669"/>
    <property type="project" value="InterPro"/>
</dbReference>
<dbReference type="GO" id="GO:0005694">
    <property type="term" value="C:chromosome"/>
    <property type="evidence" value="ECO:0007669"/>
    <property type="project" value="InterPro"/>
</dbReference>
<dbReference type="Proteomes" id="UP000190105">
    <property type="component" value="Unassembled WGS sequence"/>
</dbReference>
<evidence type="ECO:0000259" key="8">
    <source>
        <dbReference type="SMART" id="SM00968"/>
    </source>
</evidence>
<keyword evidence="6 7" id="KW-0238">DNA-binding</keyword>
<comment type="similarity">
    <text evidence="7">Belongs to the SMC family.</text>
</comment>
<dbReference type="GO" id="GO:0005737">
    <property type="term" value="C:cytoplasm"/>
    <property type="evidence" value="ECO:0007669"/>
    <property type="project" value="UniProtKB-SubCell"/>
</dbReference>
<keyword evidence="2 7" id="KW-0963">Cytoplasm</keyword>
<dbReference type="GO" id="GO:0016887">
    <property type="term" value="F:ATP hydrolysis activity"/>
    <property type="evidence" value="ECO:0007669"/>
    <property type="project" value="InterPro"/>
</dbReference>
<dbReference type="CDD" id="cd03278">
    <property type="entry name" value="ABC_SMC_barmotin"/>
    <property type="match status" value="1"/>
</dbReference>
<gene>
    <name evidence="7" type="primary">smc</name>
    <name evidence="9" type="ORF">SAMN05443428_11220</name>
</gene>
<dbReference type="InterPro" id="IPR010935">
    <property type="entry name" value="SMC_hinge"/>
</dbReference>
<dbReference type="InterPro" id="IPR011890">
    <property type="entry name" value="SMC_prok"/>
</dbReference>
<protein>
    <recommendedName>
        <fullName evidence="7">Chromosome partition protein Smc</fullName>
    </recommendedName>
</protein>
<evidence type="ECO:0000256" key="6">
    <source>
        <dbReference type="ARBA" id="ARBA00023125"/>
    </source>
</evidence>
<dbReference type="EMBL" id="FUYH01000012">
    <property type="protein sequence ID" value="SKA92218.1"/>
    <property type="molecule type" value="Genomic_DNA"/>
</dbReference>
<dbReference type="InterPro" id="IPR036277">
    <property type="entry name" value="SMC_hinge_sf"/>
</dbReference>
<evidence type="ECO:0000256" key="5">
    <source>
        <dbReference type="ARBA" id="ARBA00023054"/>
    </source>
</evidence>
<dbReference type="GO" id="GO:0006260">
    <property type="term" value="P:DNA replication"/>
    <property type="evidence" value="ECO:0007669"/>
    <property type="project" value="UniProtKB-UniRule"/>
</dbReference>
<accession>A0A1T4XSU2</accession>
<dbReference type="InterPro" id="IPR027417">
    <property type="entry name" value="P-loop_NTPase"/>
</dbReference>
<dbReference type="GO" id="GO:0007062">
    <property type="term" value="P:sister chromatid cohesion"/>
    <property type="evidence" value="ECO:0007669"/>
    <property type="project" value="InterPro"/>
</dbReference>
<dbReference type="PIRSF" id="PIRSF005719">
    <property type="entry name" value="SMC"/>
    <property type="match status" value="1"/>
</dbReference>
<dbReference type="Gene3D" id="3.40.50.300">
    <property type="entry name" value="P-loop containing nucleotide triphosphate hydrolases"/>
    <property type="match status" value="2"/>
</dbReference>
<dbReference type="InterPro" id="IPR024704">
    <property type="entry name" value="SMC"/>
</dbReference>
<dbReference type="GO" id="GO:0007059">
    <property type="term" value="P:chromosome segregation"/>
    <property type="evidence" value="ECO:0007669"/>
    <property type="project" value="UniProtKB-UniRule"/>
</dbReference>
<feature type="binding site" evidence="7">
    <location>
        <begin position="32"/>
        <end position="39"/>
    </location>
    <ligand>
        <name>ATP</name>
        <dbReference type="ChEBI" id="CHEBI:30616"/>
    </ligand>
</feature>
<reference evidence="10" key="1">
    <citation type="submission" date="2017-02" db="EMBL/GenBank/DDBJ databases">
        <authorList>
            <person name="Varghese N."/>
            <person name="Submissions S."/>
        </authorList>
    </citation>
    <scope>NUCLEOTIDE SEQUENCE [LARGE SCALE GENOMIC DNA]</scope>
    <source>
        <strain evidence="10">USBA 833</strain>
    </source>
</reference>
<feature type="domain" description="SMC hinge" evidence="8">
    <location>
        <begin position="521"/>
        <end position="638"/>
    </location>
</feature>
<evidence type="ECO:0000256" key="1">
    <source>
        <dbReference type="ARBA" id="ARBA00004496"/>
    </source>
</evidence>
<feature type="coiled-coil region" evidence="7">
    <location>
        <begin position="680"/>
        <end position="1032"/>
    </location>
</feature>
<dbReference type="InterPro" id="IPR003395">
    <property type="entry name" value="RecF/RecN/SMC_N"/>
</dbReference>
<dbReference type="FunFam" id="3.40.50.300:FF:000901">
    <property type="entry name" value="Chromosome partition protein Smc"/>
    <property type="match status" value="1"/>
</dbReference>
<proteinExistence type="inferred from homology"/>
<dbReference type="SUPFAM" id="SSF52540">
    <property type="entry name" value="P-loop containing nucleoside triphosphate hydrolases"/>
    <property type="match status" value="1"/>
</dbReference>
<dbReference type="RefSeq" id="WP_179122243.1">
    <property type="nucleotide sequence ID" value="NZ_FUYH01000012.1"/>
</dbReference>
<name>A0A1T4XSU2_9CLOT</name>
<dbReference type="SUPFAM" id="SSF75553">
    <property type="entry name" value="Smc hinge domain"/>
    <property type="match status" value="1"/>
</dbReference>
<dbReference type="FunFam" id="3.40.50.300:FF:000984">
    <property type="entry name" value="Chromosome partition protein Smc"/>
    <property type="match status" value="1"/>
</dbReference>
<evidence type="ECO:0000256" key="2">
    <source>
        <dbReference type="ARBA" id="ARBA00022490"/>
    </source>
</evidence>
<evidence type="ECO:0000313" key="9">
    <source>
        <dbReference type="EMBL" id="SKA92218.1"/>
    </source>
</evidence>
<sequence>MYLKRLEIKGFKSFADKVDLEFDKGITAIVGPNGSGKSNIYDSIKWVLGEQSAKTLRGSKMDDIIFAGTESRKGLGCAEVSLTIDNSKKMFPYDYSEITVTRRLYKSGESEYLINNTQCRLKDITELFMDTGIGTDGYSLIGQGKIEEILSSKSEDRRMLFEEAAGIVKYKTRKLEAEKKLETTKQNLIRILDIINNLDEQIEPLKEQSDKAKKYLALRDELKELDINVILYNYENAKNKLNNCLSQINSLEDSKDDLEFKKSEKIQLIAKYKRDLSEIEKEYEFKNNERVELEKKYEALSGNLNLLQERKQNLINDKERLIKEFDEEKINIQNLNTEHESILSNKSKINQDINAAQLEVEKIEKEFERLNTKCNDLETLLESKKSDLLQIIKDISDINNKINSSSILMGSLNNRKLQLKKEIDAKNKKIDVLNLEAESITKIIKNYSDDMAFLKQKSSDISYEILNLEKKEDELNRENKFCFEKLKTIEAKYKTLLDMDKDMEGFNRAVKSILINYKDNRKVFGTISDLIYVPKGLETAIEIALGSSIQNIVVDNEETSIMLINYLKKNNIGRATFLPLSIIKGKEFVINEQLKSIKGFLGVASDLVNYDIKFKNAITNILGRVLICDNLDTANIIAKKTNYNYRIVTADGDVINIGGAFTGGSNSAKTTGIFSRKNQIEELKSLIIIEKENLKKIVDEIYSNSEKVNIKKIELNENNNSIMELSSKIQAENQKLAIVKKEISNIEEIIKDVNIEIEQIDIESKKNTENENYNKSMLQDYIENQKRIENDIENIQLNYKDLKEQRNNISTDLTSKKISLAEKLKTLEAINNEINRIEKNLDSIKQKLNYQNHEIENIDKKTALLEKDIVKNKELIEKIIKDIEIFNKNFNDIEENKKKTAQMISKEESNFNDIEENIKNLINSIHRLEISKSKLESEIDMHTKKVWDDYEISMAQAAQFRKTLKSMSEANIRIADLKNEIKNLGDINVNAIEEYKRVTERYEFLSKQREDLLRAENSLIDIINEIEKKMKEQFEEKFIIIKNNFNQTFKELFGGGFADLKLENDDILTCGIDIIVQPPGKKLQSLSLLSGGERGLSAIALLFAILRMKPTPFCVLDEIEAALDDANVNRFAKFLKDYSKDTQFIVITHRKGSMAAADMLYGVTMEEKGISKVISLKLKGGN</sequence>
<dbReference type="SMART" id="SM00968">
    <property type="entry name" value="SMC_hinge"/>
    <property type="match status" value="1"/>
</dbReference>
<keyword evidence="4 7" id="KW-0067">ATP-binding</keyword>
<keyword evidence="3 7" id="KW-0547">Nucleotide-binding</keyword>
<dbReference type="Gene3D" id="3.30.70.1620">
    <property type="match status" value="1"/>
</dbReference>
<dbReference type="Pfam" id="PF06470">
    <property type="entry name" value="SMC_hinge"/>
    <property type="match status" value="1"/>
</dbReference>
<evidence type="ECO:0000256" key="4">
    <source>
        <dbReference type="ARBA" id="ARBA00022840"/>
    </source>
</evidence>
<feature type="coiled-coil region" evidence="7">
    <location>
        <begin position="167"/>
        <end position="436"/>
    </location>
</feature>
<evidence type="ECO:0000256" key="3">
    <source>
        <dbReference type="ARBA" id="ARBA00022741"/>
    </source>
</evidence>
<dbReference type="GO" id="GO:0005524">
    <property type="term" value="F:ATP binding"/>
    <property type="evidence" value="ECO:0007669"/>
    <property type="project" value="UniProtKB-UniRule"/>
</dbReference>
<evidence type="ECO:0000256" key="7">
    <source>
        <dbReference type="HAMAP-Rule" id="MF_01894"/>
    </source>
</evidence>
<dbReference type="Gene3D" id="1.20.1060.20">
    <property type="match status" value="1"/>
</dbReference>
<dbReference type="HAMAP" id="MF_01894">
    <property type="entry name" value="Smc_prok"/>
    <property type="match status" value="1"/>
</dbReference>
<comment type="domain">
    <text evidence="7">Contains large globular domains required for ATP hydrolysis at each terminus and a third globular domain forming a flexible hinge near the middle of the molecule. These domains are separated by coiled-coil structures.</text>
</comment>
<comment type="function">
    <text evidence="7">Required for chromosome condensation and partitioning.</text>
</comment>
<dbReference type="NCBIfam" id="TIGR02168">
    <property type="entry name" value="SMC_prok_B"/>
    <property type="match status" value="1"/>
</dbReference>
<keyword evidence="10" id="KW-1185">Reference proteome</keyword>
<dbReference type="GO" id="GO:0003677">
    <property type="term" value="F:DNA binding"/>
    <property type="evidence" value="ECO:0007669"/>
    <property type="project" value="UniProtKB-UniRule"/>
</dbReference>
<dbReference type="AlphaFoldDB" id="A0A1T4XSU2"/>
<keyword evidence="5 7" id="KW-0175">Coiled coil</keyword>
<evidence type="ECO:0000313" key="10">
    <source>
        <dbReference type="Proteomes" id="UP000190105"/>
    </source>
</evidence>